<evidence type="ECO:0000313" key="1">
    <source>
        <dbReference type="EMBL" id="HJC24209.1"/>
    </source>
</evidence>
<name>A0A9D2SPR7_9FIRM</name>
<gene>
    <name evidence="1" type="ORF">H9761_10960</name>
</gene>
<reference evidence="1" key="1">
    <citation type="journal article" date="2021" name="PeerJ">
        <title>Extensive microbial diversity within the chicken gut microbiome revealed by metagenomics and culture.</title>
        <authorList>
            <person name="Gilroy R."/>
            <person name="Ravi A."/>
            <person name="Getino M."/>
            <person name="Pursley I."/>
            <person name="Horton D.L."/>
            <person name="Alikhan N.F."/>
            <person name="Baker D."/>
            <person name="Gharbi K."/>
            <person name="Hall N."/>
            <person name="Watson M."/>
            <person name="Adriaenssens E.M."/>
            <person name="Foster-Nyarko E."/>
            <person name="Jarju S."/>
            <person name="Secka A."/>
            <person name="Antonio M."/>
            <person name="Oren A."/>
            <person name="Chaudhuri R.R."/>
            <person name="La Ragione R."/>
            <person name="Hildebrand F."/>
            <person name="Pallen M.J."/>
        </authorList>
    </citation>
    <scope>NUCLEOTIDE SEQUENCE</scope>
    <source>
        <strain evidence="1">USAMLcec2-132</strain>
    </source>
</reference>
<organism evidence="1 2">
    <name type="scientific">Candidatus Eisenbergiella merdavium</name>
    <dbReference type="NCBI Taxonomy" id="2838551"/>
    <lineage>
        <taxon>Bacteria</taxon>
        <taxon>Bacillati</taxon>
        <taxon>Bacillota</taxon>
        <taxon>Clostridia</taxon>
        <taxon>Lachnospirales</taxon>
        <taxon>Lachnospiraceae</taxon>
        <taxon>Eisenbergiella</taxon>
    </lineage>
</organism>
<proteinExistence type="predicted"/>
<sequence>MFVSNGIVYGGEPKGLLKIDAIKILRDRMMLVTFSTGETRLFDTGILNDGVFSGLEDDDIFNSASLDHGVLVWDNGAIDCAPEFIYENSYVYPVMEVI</sequence>
<protein>
    <submittedName>
        <fullName evidence="1">DUF2442 domain-containing protein</fullName>
    </submittedName>
</protein>
<dbReference type="EMBL" id="DWWS01000040">
    <property type="protein sequence ID" value="HJC24209.1"/>
    <property type="molecule type" value="Genomic_DNA"/>
</dbReference>
<comment type="caution">
    <text evidence="1">The sequence shown here is derived from an EMBL/GenBank/DDBJ whole genome shotgun (WGS) entry which is preliminary data.</text>
</comment>
<dbReference type="InterPro" id="IPR036782">
    <property type="entry name" value="NE0471-like_N"/>
</dbReference>
<dbReference type="Proteomes" id="UP000823891">
    <property type="component" value="Unassembled WGS sequence"/>
</dbReference>
<dbReference type="AlphaFoldDB" id="A0A9D2SPR7"/>
<accession>A0A9D2SPR7</accession>
<dbReference type="SUPFAM" id="SSF143880">
    <property type="entry name" value="NE0471 N-terminal domain-like"/>
    <property type="match status" value="1"/>
</dbReference>
<dbReference type="Gene3D" id="3.30.2020.10">
    <property type="entry name" value="NE0471-like N-terminal domain"/>
    <property type="match status" value="1"/>
</dbReference>
<reference evidence="1" key="2">
    <citation type="submission" date="2021-04" db="EMBL/GenBank/DDBJ databases">
        <authorList>
            <person name="Gilroy R."/>
        </authorList>
    </citation>
    <scope>NUCLEOTIDE SEQUENCE</scope>
    <source>
        <strain evidence="1">USAMLcec2-132</strain>
    </source>
</reference>
<evidence type="ECO:0000313" key="2">
    <source>
        <dbReference type="Proteomes" id="UP000823891"/>
    </source>
</evidence>